<dbReference type="InterPro" id="IPR036388">
    <property type="entry name" value="WH-like_DNA-bd_sf"/>
</dbReference>
<evidence type="ECO:0000256" key="2">
    <source>
        <dbReference type="ARBA" id="ARBA00023015"/>
    </source>
</evidence>
<evidence type="ECO:0000259" key="5">
    <source>
        <dbReference type="Pfam" id="PF04542"/>
    </source>
</evidence>
<evidence type="ECO:0000313" key="7">
    <source>
        <dbReference type="EMBL" id="RIV17310.1"/>
    </source>
</evidence>
<accession>A0A418LVP1</accession>
<dbReference type="PANTHER" id="PTHR43133:SF46">
    <property type="entry name" value="RNA POLYMERASE SIGMA-70 FACTOR ECF SUBFAMILY"/>
    <property type="match status" value="1"/>
</dbReference>
<keyword evidence="3" id="KW-0731">Sigma factor</keyword>
<keyword evidence="4" id="KW-0804">Transcription</keyword>
<reference evidence="7 8" key="1">
    <citation type="submission" date="2018-08" db="EMBL/GenBank/DDBJ databases">
        <title>Fibrisoma montanum sp. nov., isolated from Danxia mountain soil.</title>
        <authorList>
            <person name="Huang Y."/>
        </authorList>
    </citation>
    <scope>NUCLEOTIDE SEQUENCE [LARGE SCALE GENOMIC DNA]</scope>
    <source>
        <strain evidence="7 8">HYT19</strain>
    </source>
</reference>
<dbReference type="SUPFAM" id="SSF88659">
    <property type="entry name" value="Sigma3 and sigma4 domains of RNA polymerase sigma factors"/>
    <property type="match status" value="1"/>
</dbReference>
<evidence type="ECO:0000256" key="4">
    <source>
        <dbReference type="ARBA" id="ARBA00023163"/>
    </source>
</evidence>
<dbReference type="Proteomes" id="UP000283523">
    <property type="component" value="Unassembled WGS sequence"/>
</dbReference>
<dbReference type="InterPro" id="IPR007627">
    <property type="entry name" value="RNA_pol_sigma70_r2"/>
</dbReference>
<protein>
    <submittedName>
        <fullName evidence="7">Sigma-70 family RNA polymerase sigma factor</fullName>
    </submittedName>
</protein>
<dbReference type="Pfam" id="PF08281">
    <property type="entry name" value="Sigma70_r4_2"/>
    <property type="match status" value="1"/>
</dbReference>
<feature type="domain" description="RNA polymerase sigma factor 70 region 4 type 2" evidence="6">
    <location>
        <begin position="136"/>
        <end position="187"/>
    </location>
</feature>
<keyword evidence="2" id="KW-0805">Transcription regulation</keyword>
<proteinExistence type="inferred from homology"/>
<evidence type="ECO:0000259" key="6">
    <source>
        <dbReference type="Pfam" id="PF08281"/>
    </source>
</evidence>
<comment type="caution">
    <text evidence="7">The sequence shown here is derived from an EMBL/GenBank/DDBJ whole genome shotgun (WGS) entry which is preliminary data.</text>
</comment>
<dbReference type="InterPro" id="IPR014284">
    <property type="entry name" value="RNA_pol_sigma-70_dom"/>
</dbReference>
<feature type="domain" description="RNA polymerase sigma-70 region 2" evidence="5">
    <location>
        <begin position="39"/>
        <end position="104"/>
    </location>
</feature>
<organism evidence="7 8">
    <name type="scientific">Fibrisoma montanum</name>
    <dbReference type="NCBI Taxonomy" id="2305895"/>
    <lineage>
        <taxon>Bacteria</taxon>
        <taxon>Pseudomonadati</taxon>
        <taxon>Bacteroidota</taxon>
        <taxon>Cytophagia</taxon>
        <taxon>Cytophagales</taxon>
        <taxon>Spirosomataceae</taxon>
        <taxon>Fibrisoma</taxon>
    </lineage>
</organism>
<keyword evidence="8" id="KW-1185">Reference proteome</keyword>
<dbReference type="InterPro" id="IPR013324">
    <property type="entry name" value="RNA_pol_sigma_r3/r4-like"/>
</dbReference>
<dbReference type="PANTHER" id="PTHR43133">
    <property type="entry name" value="RNA POLYMERASE ECF-TYPE SIGMA FACTO"/>
    <property type="match status" value="1"/>
</dbReference>
<gene>
    <name evidence="7" type="ORF">DYU11_32565</name>
</gene>
<evidence type="ECO:0000256" key="1">
    <source>
        <dbReference type="ARBA" id="ARBA00010641"/>
    </source>
</evidence>
<dbReference type="Gene3D" id="1.10.10.10">
    <property type="entry name" value="Winged helix-like DNA-binding domain superfamily/Winged helix DNA-binding domain"/>
    <property type="match status" value="1"/>
</dbReference>
<name>A0A418LVP1_9BACT</name>
<dbReference type="Gene3D" id="1.10.1740.10">
    <property type="match status" value="1"/>
</dbReference>
<dbReference type="GO" id="GO:0006352">
    <property type="term" value="P:DNA-templated transcription initiation"/>
    <property type="evidence" value="ECO:0007669"/>
    <property type="project" value="InterPro"/>
</dbReference>
<dbReference type="InterPro" id="IPR039425">
    <property type="entry name" value="RNA_pol_sigma-70-like"/>
</dbReference>
<dbReference type="InterPro" id="IPR013249">
    <property type="entry name" value="RNA_pol_sigma70_r4_t2"/>
</dbReference>
<sequence>MALASKLCMKKSISLHASVGDKALWQQTLAGDKQAFGQLYVRFYHALKHYGRRLADDDELIEDSIQDLFLTVWQTRQSLNANAPAGYYLASALRHAINRRLMKQLTTESPSESSVWCQSSEDDYLKAEEEHHRKHLLDKALRRLSPRQQQVLHLHFFEAKSHHEIRQIMQISSQSVYNALCRSLKTLRATCV</sequence>
<comment type="similarity">
    <text evidence="1">Belongs to the sigma-70 factor family. ECF subfamily.</text>
</comment>
<dbReference type="EMBL" id="QXED01000020">
    <property type="protein sequence ID" value="RIV17310.1"/>
    <property type="molecule type" value="Genomic_DNA"/>
</dbReference>
<dbReference type="GO" id="GO:0016987">
    <property type="term" value="F:sigma factor activity"/>
    <property type="evidence" value="ECO:0007669"/>
    <property type="project" value="UniProtKB-KW"/>
</dbReference>
<dbReference type="Pfam" id="PF04542">
    <property type="entry name" value="Sigma70_r2"/>
    <property type="match status" value="1"/>
</dbReference>
<dbReference type="SUPFAM" id="SSF88946">
    <property type="entry name" value="Sigma2 domain of RNA polymerase sigma factors"/>
    <property type="match status" value="1"/>
</dbReference>
<dbReference type="InterPro" id="IPR013325">
    <property type="entry name" value="RNA_pol_sigma_r2"/>
</dbReference>
<dbReference type="AlphaFoldDB" id="A0A418LVP1"/>
<evidence type="ECO:0000313" key="8">
    <source>
        <dbReference type="Proteomes" id="UP000283523"/>
    </source>
</evidence>
<dbReference type="NCBIfam" id="TIGR02937">
    <property type="entry name" value="sigma70-ECF"/>
    <property type="match status" value="1"/>
</dbReference>
<dbReference type="GO" id="GO:0003677">
    <property type="term" value="F:DNA binding"/>
    <property type="evidence" value="ECO:0007669"/>
    <property type="project" value="InterPro"/>
</dbReference>
<evidence type="ECO:0000256" key="3">
    <source>
        <dbReference type="ARBA" id="ARBA00023082"/>
    </source>
</evidence>